<evidence type="ECO:0000256" key="6">
    <source>
        <dbReference type="SAM" id="MobiDB-lite"/>
    </source>
</evidence>
<dbReference type="InterPro" id="IPR051730">
    <property type="entry name" value="NASP-like"/>
</dbReference>
<dbReference type="PANTHER" id="PTHR15081">
    <property type="entry name" value="NUCLEAR AUTOANTIGENIC SPERM PROTEIN NASP -RELATED"/>
    <property type="match status" value="1"/>
</dbReference>
<comment type="similarity">
    <text evidence="2">Belongs to the NASP family.</text>
</comment>
<keyword evidence="5" id="KW-0539">Nucleus</keyword>
<organism evidence="7 8">
    <name type="scientific">Sesamum angolense</name>
    <dbReference type="NCBI Taxonomy" id="2727404"/>
    <lineage>
        <taxon>Eukaryota</taxon>
        <taxon>Viridiplantae</taxon>
        <taxon>Streptophyta</taxon>
        <taxon>Embryophyta</taxon>
        <taxon>Tracheophyta</taxon>
        <taxon>Spermatophyta</taxon>
        <taxon>Magnoliopsida</taxon>
        <taxon>eudicotyledons</taxon>
        <taxon>Gunneridae</taxon>
        <taxon>Pentapetalae</taxon>
        <taxon>asterids</taxon>
        <taxon>lamiids</taxon>
        <taxon>Lamiales</taxon>
        <taxon>Pedaliaceae</taxon>
        <taxon>Sesamum</taxon>
    </lineage>
</organism>
<dbReference type="Proteomes" id="UP001289374">
    <property type="component" value="Unassembled WGS sequence"/>
</dbReference>
<accession>A0AAE1XE46</accession>
<feature type="region of interest" description="Disordered" evidence="6">
    <location>
        <begin position="130"/>
        <end position="203"/>
    </location>
</feature>
<dbReference type="GO" id="GO:0006335">
    <property type="term" value="P:DNA replication-dependent chromatin assembly"/>
    <property type="evidence" value="ECO:0007669"/>
    <property type="project" value="TreeGrafter"/>
</dbReference>
<evidence type="ECO:0000313" key="7">
    <source>
        <dbReference type="EMBL" id="KAK4409756.1"/>
    </source>
</evidence>
<comment type="subcellular location">
    <subcellularLocation>
        <location evidence="1">Nucleus</location>
    </subcellularLocation>
</comment>
<evidence type="ECO:0000313" key="8">
    <source>
        <dbReference type="Proteomes" id="UP001289374"/>
    </source>
</evidence>
<feature type="region of interest" description="Disordered" evidence="6">
    <location>
        <begin position="322"/>
        <end position="349"/>
    </location>
</feature>
<dbReference type="InterPro" id="IPR019734">
    <property type="entry name" value="TPR_rpt"/>
</dbReference>
<dbReference type="Gene3D" id="1.25.40.10">
    <property type="entry name" value="Tetratricopeptide repeat domain"/>
    <property type="match status" value="1"/>
</dbReference>
<evidence type="ECO:0000256" key="1">
    <source>
        <dbReference type="ARBA" id="ARBA00004123"/>
    </source>
</evidence>
<proteinExistence type="inferred from homology"/>
<dbReference type="GO" id="GO:0042393">
    <property type="term" value="F:histone binding"/>
    <property type="evidence" value="ECO:0007669"/>
    <property type="project" value="TreeGrafter"/>
</dbReference>
<dbReference type="EMBL" id="JACGWL010000001">
    <property type="protein sequence ID" value="KAK4409756.1"/>
    <property type="molecule type" value="Genomic_DNA"/>
</dbReference>
<feature type="compositionally biased region" description="Acidic residues" evidence="6">
    <location>
        <begin position="176"/>
        <end position="203"/>
    </location>
</feature>
<dbReference type="GO" id="GO:0034080">
    <property type="term" value="P:CENP-A containing chromatin assembly"/>
    <property type="evidence" value="ECO:0007669"/>
    <property type="project" value="TreeGrafter"/>
</dbReference>
<reference evidence="7" key="2">
    <citation type="journal article" date="2024" name="Plant">
        <title>Genomic evolution and insights into agronomic trait innovations of Sesamum species.</title>
        <authorList>
            <person name="Miao H."/>
            <person name="Wang L."/>
            <person name="Qu L."/>
            <person name="Liu H."/>
            <person name="Sun Y."/>
            <person name="Le M."/>
            <person name="Wang Q."/>
            <person name="Wei S."/>
            <person name="Zheng Y."/>
            <person name="Lin W."/>
            <person name="Duan Y."/>
            <person name="Cao H."/>
            <person name="Xiong S."/>
            <person name="Wang X."/>
            <person name="Wei L."/>
            <person name="Li C."/>
            <person name="Ma Q."/>
            <person name="Ju M."/>
            <person name="Zhao R."/>
            <person name="Li G."/>
            <person name="Mu C."/>
            <person name="Tian Q."/>
            <person name="Mei H."/>
            <person name="Zhang T."/>
            <person name="Gao T."/>
            <person name="Zhang H."/>
        </authorList>
    </citation>
    <scope>NUCLEOTIDE SEQUENCE</scope>
    <source>
        <strain evidence="7">K16</strain>
    </source>
</reference>
<feature type="region of interest" description="Disordered" evidence="6">
    <location>
        <begin position="37"/>
        <end position="61"/>
    </location>
</feature>
<protein>
    <submittedName>
        <fullName evidence="7">Uncharacterized protein</fullName>
    </submittedName>
</protein>
<keyword evidence="4" id="KW-0802">TPR repeat</keyword>
<keyword evidence="3" id="KW-0677">Repeat</keyword>
<feature type="compositionally biased region" description="Low complexity" evidence="6">
    <location>
        <begin position="151"/>
        <end position="168"/>
    </location>
</feature>
<dbReference type="SMART" id="SM00028">
    <property type="entry name" value="TPR"/>
    <property type="match status" value="3"/>
</dbReference>
<evidence type="ECO:0000256" key="2">
    <source>
        <dbReference type="ARBA" id="ARBA00008402"/>
    </source>
</evidence>
<dbReference type="PANTHER" id="PTHR15081:SF1">
    <property type="entry name" value="NUCLEAR AUTOANTIGENIC SPERM PROTEIN"/>
    <property type="match status" value="1"/>
</dbReference>
<dbReference type="GO" id="GO:0005654">
    <property type="term" value="C:nucleoplasm"/>
    <property type="evidence" value="ECO:0007669"/>
    <property type="project" value="TreeGrafter"/>
</dbReference>
<dbReference type="AlphaFoldDB" id="A0AAE1XE46"/>
<name>A0AAE1XE46_9LAMI</name>
<keyword evidence="8" id="KW-1185">Reference proteome</keyword>
<dbReference type="InterPro" id="IPR011990">
    <property type="entry name" value="TPR-like_helical_dom_sf"/>
</dbReference>
<feature type="compositionally biased region" description="Polar residues" evidence="6">
    <location>
        <begin position="37"/>
        <end position="53"/>
    </location>
</feature>
<feature type="region of interest" description="Disordered" evidence="6">
    <location>
        <begin position="1"/>
        <end position="22"/>
    </location>
</feature>
<sequence length="577" mass="60918">MAESAADSQVQGSTAEQNPNSVEATIESGAVCVATDSTCNDGGSNNAESSVVTSDGEREKSLEHADELMARGSEAAKERDYAEATDCYSRALEIRVAHFGELAPECINAYYKYGCALLYKAQEEADPLASMPKKESVSQEDSNKDGPVKIAANGESSAASVSNNAEQSGSTNCVDDAADNIEGKDEEGEDESDADDLADGDEDESDLDLAWKMLDVARAIVEKHSGDTMEKVDILSALAEVALEREDVETSLSDYLKALSILERLVEPDSRLIAELNFRICLCLEIGSKPEEAIPYCQKAISICKSRVQRLTDEVKNLSGPAEALAASEESRTLQPSSTTSLSGDALSEKEAEIETLTGLCGELEKKLEDLQQLVSNPKSILSDILGMMSAAKAKAAEKNASSAAMSSSQIASAASGGSTSSATVSTAHTNGASGVTHLGVVGRGVKRVVMSSTTQPSPKKPSLDQSSNNGDEAIWLKSISIIKNQNLECATEWIARNVGSTVGAGVGSTWPHSTPALTKGSIVCANLGLGLLPVNSQHLHLQPPKLHNILNLKNEDALPLRMLQLPLLCFGNHVCV</sequence>
<reference evidence="7" key="1">
    <citation type="submission" date="2020-06" db="EMBL/GenBank/DDBJ databases">
        <authorList>
            <person name="Li T."/>
            <person name="Hu X."/>
            <person name="Zhang T."/>
            <person name="Song X."/>
            <person name="Zhang H."/>
            <person name="Dai N."/>
            <person name="Sheng W."/>
            <person name="Hou X."/>
            <person name="Wei L."/>
        </authorList>
    </citation>
    <scope>NUCLEOTIDE SEQUENCE</scope>
    <source>
        <strain evidence="7">K16</strain>
        <tissue evidence="7">Leaf</tissue>
    </source>
</reference>
<comment type="caution">
    <text evidence="7">The sequence shown here is derived from an EMBL/GenBank/DDBJ whole genome shotgun (WGS) entry which is preliminary data.</text>
</comment>
<evidence type="ECO:0000256" key="4">
    <source>
        <dbReference type="ARBA" id="ARBA00022803"/>
    </source>
</evidence>
<dbReference type="SUPFAM" id="SSF48452">
    <property type="entry name" value="TPR-like"/>
    <property type="match status" value="2"/>
</dbReference>
<evidence type="ECO:0000256" key="3">
    <source>
        <dbReference type="ARBA" id="ARBA00022737"/>
    </source>
</evidence>
<evidence type="ECO:0000256" key="5">
    <source>
        <dbReference type="ARBA" id="ARBA00023242"/>
    </source>
</evidence>
<feature type="compositionally biased region" description="Basic and acidic residues" evidence="6">
    <location>
        <begin position="132"/>
        <end position="147"/>
    </location>
</feature>
<gene>
    <name evidence="7" type="ORF">Sango_0048600</name>
</gene>
<feature type="compositionally biased region" description="Polar residues" evidence="6">
    <location>
        <begin position="333"/>
        <end position="343"/>
    </location>
</feature>